<dbReference type="PROSITE" id="PS51352">
    <property type="entry name" value="THIOREDOXIN_2"/>
    <property type="match status" value="1"/>
</dbReference>
<evidence type="ECO:0000256" key="8">
    <source>
        <dbReference type="ARBA" id="ARBA00032824"/>
    </source>
</evidence>
<feature type="domain" description="Thioredoxin" evidence="11">
    <location>
        <begin position="3"/>
        <end position="150"/>
    </location>
</feature>
<comment type="similarity">
    <text evidence="9">Belongs to the peroxiredoxin family. BCP/PrxQ subfamily.</text>
</comment>
<evidence type="ECO:0000313" key="13">
    <source>
        <dbReference type="Proteomes" id="UP000002524"/>
    </source>
</evidence>
<dbReference type="InterPro" id="IPR050924">
    <property type="entry name" value="Peroxiredoxin_BCP/PrxQ"/>
</dbReference>
<dbReference type="SUPFAM" id="SSF52833">
    <property type="entry name" value="Thioredoxin-like"/>
    <property type="match status" value="1"/>
</dbReference>
<evidence type="ECO:0000256" key="4">
    <source>
        <dbReference type="ARBA" id="ARBA00022862"/>
    </source>
</evidence>
<evidence type="ECO:0000256" key="6">
    <source>
        <dbReference type="ARBA" id="ARBA00023157"/>
    </source>
</evidence>
<dbReference type="InterPro" id="IPR013766">
    <property type="entry name" value="Thioredoxin_domain"/>
</dbReference>
<evidence type="ECO:0000256" key="2">
    <source>
        <dbReference type="ARBA" id="ARBA00013017"/>
    </source>
</evidence>
<dbReference type="InterPro" id="IPR036249">
    <property type="entry name" value="Thioredoxin-like_sf"/>
</dbReference>
<gene>
    <name evidence="12" type="ordered locus">DR_1208</name>
</gene>
<dbReference type="EnsemblBacteria" id="AAF10778">
    <property type="protein sequence ID" value="AAF10778"/>
    <property type="gene ID" value="DR_1208"/>
</dbReference>
<evidence type="ECO:0000256" key="10">
    <source>
        <dbReference type="ARBA" id="ARBA00049091"/>
    </source>
</evidence>
<evidence type="ECO:0000256" key="1">
    <source>
        <dbReference type="ARBA" id="ARBA00003330"/>
    </source>
</evidence>
<keyword evidence="6" id="KW-1015">Disulfide bond</keyword>
<dbReference type="PaxDb" id="243230-DR_1208"/>
<evidence type="ECO:0000256" key="7">
    <source>
        <dbReference type="ARBA" id="ARBA00023284"/>
    </source>
</evidence>
<dbReference type="GO" id="GO:0034599">
    <property type="term" value="P:cellular response to oxidative stress"/>
    <property type="evidence" value="ECO:0000318"/>
    <property type="project" value="GO_Central"/>
</dbReference>
<organism evidence="12 13">
    <name type="scientific">Deinococcus radiodurans (strain ATCC 13939 / DSM 20539 / JCM 16871 / CCUG 27074 / LMG 4051 / NBRC 15346 / NCIMB 9279 / VKM B-1422 / R1)</name>
    <dbReference type="NCBI Taxonomy" id="243230"/>
    <lineage>
        <taxon>Bacteria</taxon>
        <taxon>Thermotogati</taxon>
        <taxon>Deinococcota</taxon>
        <taxon>Deinococci</taxon>
        <taxon>Deinococcales</taxon>
        <taxon>Deinococcaceae</taxon>
        <taxon>Deinococcus</taxon>
    </lineage>
</organism>
<dbReference type="PANTHER" id="PTHR42801">
    <property type="entry name" value="THIOREDOXIN-DEPENDENT PEROXIDE REDUCTASE"/>
    <property type="match status" value="1"/>
</dbReference>
<name>Q9RV22_DEIRA</name>
<protein>
    <recommendedName>
        <fullName evidence="2">thioredoxin-dependent peroxiredoxin</fullName>
        <ecNumber evidence="2">1.11.1.24</ecNumber>
    </recommendedName>
    <alternativeName>
        <fullName evidence="8">Thioredoxin peroxidase</fullName>
    </alternativeName>
</protein>
<dbReference type="RefSeq" id="WP_010887851.1">
    <property type="nucleotide sequence ID" value="NC_001263.1"/>
</dbReference>
<reference evidence="12 13" key="1">
    <citation type="journal article" date="1999" name="Science">
        <title>Genome sequence of the radioresistant bacterium Deinococcus radiodurans R1.</title>
        <authorList>
            <person name="White O."/>
            <person name="Eisen J.A."/>
            <person name="Heidelberg J.F."/>
            <person name="Hickey E.K."/>
            <person name="Peterson J.D."/>
            <person name="Dodson R.J."/>
            <person name="Haft D.H."/>
            <person name="Gwinn M.L."/>
            <person name="Nelson W.C."/>
            <person name="Richardson D.L."/>
            <person name="Moffat K.S."/>
            <person name="Qin H."/>
            <person name="Jiang L."/>
            <person name="Pamphile W."/>
            <person name="Crosby M."/>
            <person name="Shen M."/>
            <person name="Vamathevan J.J."/>
            <person name="Lam P."/>
            <person name="McDonald L."/>
            <person name="Utterback T."/>
            <person name="Zalewski C."/>
            <person name="Makarova K.S."/>
            <person name="Aravind L."/>
            <person name="Daly M.J."/>
            <person name="Minton K.W."/>
            <person name="Fleischmann R.D."/>
            <person name="Ketchum K.A."/>
            <person name="Nelson K.E."/>
            <person name="Salzberg S."/>
            <person name="Smith H.O."/>
            <person name="Venter J.C."/>
            <person name="Fraser C.M."/>
        </authorList>
    </citation>
    <scope>NUCLEOTIDE SEQUENCE [LARGE SCALE GENOMIC DNA]</scope>
    <source>
        <strain evidence="13">ATCC 13939 / DSM 20539 / JCM 16871 / LMG 4051 / NBRC 15346 / NCIMB 9279 / R1 / VKM B-1422</strain>
    </source>
</reference>
<keyword evidence="3" id="KW-0575">Peroxidase</keyword>
<dbReference type="AlphaFoldDB" id="Q9RV22"/>
<evidence type="ECO:0000313" key="12">
    <source>
        <dbReference type="EMBL" id="AAF10778.1"/>
    </source>
</evidence>
<evidence type="ECO:0000256" key="9">
    <source>
        <dbReference type="ARBA" id="ARBA00038489"/>
    </source>
</evidence>
<dbReference type="Proteomes" id="UP000002524">
    <property type="component" value="Chromosome 1"/>
</dbReference>
<keyword evidence="13" id="KW-1185">Reference proteome</keyword>
<dbReference type="Pfam" id="PF00578">
    <property type="entry name" value="AhpC-TSA"/>
    <property type="match status" value="1"/>
</dbReference>
<dbReference type="GeneID" id="69517454"/>
<accession>Q9RV22</accession>
<keyword evidence="5" id="KW-0560">Oxidoreductase</keyword>
<dbReference type="GO" id="GO:0005737">
    <property type="term" value="C:cytoplasm"/>
    <property type="evidence" value="ECO:0000318"/>
    <property type="project" value="GO_Central"/>
</dbReference>
<dbReference type="EMBL" id="AE000513">
    <property type="protein sequence ID" value="AAF10778.1"/>
    <property type="molecule type" value="Genomic_DNA"/>
</dbReference>
<evidence type="ECO:0000256" key="3">
    <source>
        <dbReference type="ARBA" id="ARBA00022559"/>
    </source>
</evidence>
<keyword evidence="7" id="KW-0676">Redox-active center</keyword>
<dbReference type="GO" id="GO:0045454">
    <property type="term" value="P:cell redox homeostasis"/>
    <property type="evidence" value="ECO:0000318"/>
    <property type="project" value="GO_Central"/>
</dbReference>
<dbReference type="OrthoDB" id="69195at2"/>
<dbReference type="InterPro" id="IPR000866">
    <property type="entry name" value="AhpC/TSA"/>
</dbReference>
<dbReference type="EC" id="1.11.1.24" evidence="2"/>
<keyword evidence="4" id="KW-0049">Antioxidant</keyword>
<dbReference type="CDD" id="cd03017">
    <property type="entry name" value="PRX_BCP"/>
    <property type="match status" value="1"/>
</dbReference>
<dbReference type="Gene3D" id="3.40.30.10">
    <property type="entry name" value="Glutaredoxin"/>
    <property type="match status" value="1"/>
</dbReference>
<dbReference type="PANTHER" id="PTHR42801:SF4">
    <property type="entry name" value="AHPC_TSA FAMILY PROTEIN"/>
    <property type="match status" value="1"/>
</dbReference>
<dbReference type="PATRIC" id="fig|243230.17.peg.1407"/>
<evidence type="ECO:0000256" key="5">
    <source>
        <dbReference type="ARBA" id="ARBA00023002"/>
    </source>
</evidence>
<dbReference type="InParanoid" id="Q9RV22"/>
<dbReference type="eggNOG" id="COG1225">
    <property type="taxonomic scope" value="Bacteria"/>
</dbReference>
<evidence type="ECO:0000259" key="11">
    <source>
        <dbReference type="PROSITE" id="PS51352"/>
    </source>
</evidence>
<proteinExistence type="inferred from homology"/>
<dbReference type="HOGENOM" id="CLU_042529_14_1_0"/>
<dbReference type="STRING" id="243230.DR_1208"/>
<sequence length="163" mass="17989">MTLLPGYPAPAFKLPGDDGRWWGLPDLRGQAAVLYFYPLAHSRDCALEAMAFEVLLGEFAAAGARVLGISTDSRAQLARFRHAQGLTFPLLSDAGREVSRLYGARRSPWGLVGRAGRQTYLLDERGRVVHHWPQVDPAWHAQAVLDTLRRWRDGQDGAVTLGA</sequence>
<dbReference type="KEGG" id="dra:DR_1208"/>
<dbReference type="PIR" id="G75424">
    <property type="entry name" value="G75424"/>
</dbReference>
<dbReference type="GO" id="GO:0008379">
    <property type="term" value="F:thioredoxin peroxidase activity"/>
    <property type="evidence" value="ECO:0000318"/>
    <property type="project" value="GO_Central"/>
</dbReference>
<comment type="catalytic activity">
    <reaction evidence="10">
        <text>a hydroperoxide + [thioredoxin]-dithiol = an alcohol + [thioredoxin]-disulfide + H2O</text>
        <dbReference type="Rhea" id="RHEA:62620"/>
        <dbReference type="Rhea" id="RHEA-COMP:10698"/>
        <dbReference type="Rhea" id="RHEA-COMP:10700"/>
        <dbReference type="ChEBI" id="CHEBI:15377"/>
        <dbReference type="ChEBI" id="CHEBI:29950"/>
        <dbReference type="ChEBI" id="CHEBI:30879"/>
        <dbReference type="ChEBI" id="CHEBI:35924"/>
        <dbReference type="ChEBI" id="CHEBI:50058"/>
        <dbReference type="EC" id="1.11.1.24"/>
    </reaction>
</comment>
<comment type="function">
    <text evidence="1">Thiol-specific peroxidase that catalyzes the reduction of hydrogen peroxide and organic hydroperoxides to water and alcohols, respectively. Plays a role in cell protection against oxidative stress by detoxifying peroxides and as sensor of hydrogen peroxide-mediated signaling events.</text>
</comment>